<accession>A0A0D2G9G6</accession>
<keyword evidence="5" id="KW-1185">Reference proteome</keyword>
<reference evidence="4 5" key="1">
    <citation type="submission" date="2015-01" db="EMBL/GenBank/DDBJ databases">
        <title>The Genome Sequence of Capronia semiimmersa CBS27337.</title>
        <authorList>
            <consortium name="The Broad Institute Genomics Platform"/>
            <person name="Cuomo C."/>
            <person name="de Hoog S."/>
            <person name="Gorbushina A."/>
            <person name="Stielow B."/>
            <person name="Teixiera M."/>
            <person name="Abouelleil A."/>
            <person name="Chapman S.B."/>
            <person name="Priest M."/>
            <person name="Young S.K."/>
            <person name="Wortman J."/>
            <person name="Nusbaum C."/>
            <person name="Birren B."/>
        </authorList>
    </citation>
    <scope>NUCLEOTIDE SEQUENCE [LARGE SCALE GENOMIC DNA]</scope>
    <source>
        <strain evidence="4 5">CBS 27337</strain>
    </source>
</reference>
<feature type="compositionally biased region" description="Low complexity" evidence="3">
    <location>
        <begin position="66"/>
        <end position="75"/>
    </location>
</feature>
<dbReference type="STRING" id="5601.A0A0D2G9G6"/>
<dbReference type="PANTHER" id="PTHR37534:SF4">
    <property type="entry name" value="ZN(II)2CYS6 TRANSCRIPTION FACTOR (EUROFUNG)"/>
    <property type="match status" value="1"/>
</dbReference>
<dbReference type="GO" id="GO:0000976">
    <property type="term" value="F:transcription cis-regulatory region binding"/>
    <property type="evidence" value="ECO:0007669"/>
    <property type="project" value="TreeGrafter"/>
</dbReference>
<sequence length="600" mass="66538">MLEERNLDAIEAQWLVDKFQHASEASWKFVDNTQDVINSHGQEDEAEAVDTRDDVDKVQYDGGGESLSTSSTTLSADADVAPDTNTAEHSASLPIDPTLESLSQGHSKEGAGPTFTEDPPASDGFSHVTSMHEGAGLDVVHSLNASGTPCLESVVHESAFTPPFSLGLALSRRPSPLHEIRCPIPEEQTLDLVKAYLAETATWCDTTDSFRHFAVLSAHDMLETGVFKAAALALASRQLSMVGRMDGDVPLQCYQYTIQLLIQQDPSHTNSCVLAACILLCVYEMMASNITDWRRHLKGCSSLFSSNGLNGSSEGLAKTCFWAFARIDLWAAFILHKRTLIPTHCWVDNESFQAAASLACPDDYCNLSILTFARLVNSLAVEESDTLDTSSELIHDAQTLWKAFQTWWELRPTRVKPLFNVPSGTANAFPRIIFIDPSSNCGHTFFHAGCILLLTERKYRPDEDNEMCDPLWHAAQLCGISISNTDHANWVNHLHPLFIAGRQFGTCRGQSDSVRGRGDMATLPTTRFISTFPSTSSNSRCGTMSRSATRHYRHEDEHVDNVRFAVQRITLLQHLVHIQRETGWRTEGRAKELRQLWGLE</sequence>
<dbReference type="EMBL" id="KN846958">
    <property type="protein sequence ID" value="KIW68534.1"/>
    <property type="molecule type" value="Genomic_DNA"/>
</dbReference>
<dbReference type="PANTHER" id="PTHR37534">
    <property type="entry name" value="TRANSCRIPTIONAL ACTIVATOR PROTEIN UGA3"/>
    <property type="match status" value="1"/>
</dbReference>
<evidence type="ECO:0000256" key="2">
    <source>
        <dbReference type="ARBA" id="ARBA00023242"/>
    </source>
</evidence>
<dbReference type="Proteomes" id="UP000054266">
    <property type="component" value="Unassembled WGS sequence"/>
</dbReference>
<dbReference type="HOGENOM" id="CLU_008719_5_2_1"/>
<dbReference type="GO" id="GO:0005634">
    <property type="term" value="C:nucleus"/>
    <property type="evidence" value="ECO:0007669"/>
    <property type="project" value="UniProtKB-SubCell"/>
</dbReference>
<keyword evidence="2" id="KW-0539">Nucleus</keyword>
<dbReference type="CDD" id="cd12148">
    <property type="entry name" value="fungal_TF_MHR"/>
    <property type="match status" value="1"/>
</dbReference>
<evidence type="ECO:0000256" key="3">
    <source>
        <dbReference type="SAM" id="MobiDB-lite"/>
    </source>
</evidence>
<dbReference type="GO" id="GO:0003700">
    <property type="term" value="F:DNA-binding transcription factor activity"/>
    <property type="evidence" value="ECO:0007669"/>
    <property type="project" value="TreeGrafter"/>
</dbReference>
<comment type="subcellular location">
    <subcellularLocation>
        <location evidence="1">Nucleus</location>
    </subcellularLocation>
</comment>
<dbReference type="AlphaFoldDB" id="A0A0D2G9G6"/>
<organism evidence="4 5">
    <name type="scientific">Phialophora macrospora</name>
    <dbReference type="NCBI Taxonomy" id="1851006"/>
    <lineage>
        <taxon>Eukaryota</taxon>
        <taxon>Fungi</taxon>
        <taxon>Dikarya</taxon>
        <taxon>Ascomycota</taxon>
        <taxon>Pezizomycotina</taxon>
        <taxon>Eurotiomycetes</taxon>
        <taxon>Chaetothyriomycetidae</taxon>
        <taxon>Chaetothyriales</taxon>
        <taxon>Herpotrichiellaceae</taxon>
        <taxon>Phialophora</taxon>
    </lineage>
</organism>
<evidence type="ECO:0008006" key="6">
    <source>
        <dbReference type="Google" id="ProtNLM"/>
    </source>
</evidence>
<feature type="region of interest" description="Disordered" evidence="3">
    <location>
        <begin position="40"/>
        <end position="129"/>
    </location>
</feature>
<evidence type="ECO:0000313" key="4">
    <source>
        <dbReference type="EMBL" id="KIW68534.1"/>
    </source>
</evidence>
<dbReference type="Pfam" id="PF11951">
    <property type="entry name" value="Fungal_trans_2"/>
    <property type="match status" value="1"/>
</dbReference>
<name>A0A0D2G9G6_9EURO</name>
<protein>
    <recommendedName>
        <fullName evidence="6">Transcription factor domain-containing protein</fullName>
    </recommendedName>
</protein>
<proteinExistence type="predicted"/>
<feature type="compositionally biased region" description="Basic and acidic residues" evidence="3">
    <location>
        <begin position="49"/>
        <end position="59"/>
    </location>
</feature>
<evidence type="ECO:0000313" key="5">
    <source>
        <dbReference type="Proteomes" id="UP000054266"/>
    </source>
</evidence>
<dbReference type="GO" id="GO:0045944">
    <property type="term" value="P:positive regulation of transcription by RNA polymerase II"/>
    <property type="evidence" value="ECO:0007669"/>
    <property type="project" value="TreeGrafter"/>
</dbReference>
<dbReference type="InterPro" id="IPR021858">
    <property type="entry name" value="Fun_TF"/>
</dbReference>
<evidence type="ECO:0000256" key="1">
    <source>
        <dbReference type="ARBA" id="ARBA00004123"/>
    </source>
</evidence>
<gene>
    <name evidence="4" type="ORF">PV04_04473</name>
</gene>